<keyword evidence="5 7" id="KW-1133">Transmembrane helix</keyword>
<comment type="subcellular location">
    <subcellularLocation>
        <location evidence="1">Cell membrane</location>
        <topology evidence="1">Multi-pass membrane protein</topology>
    </subcellularLocation>
</comment>
<evidence type="ECO:0000256" key="3">
    <source>
        <dbReference type="ARBA" id="ARBA00022475"/>
    </source>
</evidence>
<dbReference type="KEGG" id="phc:BBI08_09025"/>
<feature type="transmembrane region" description="Helical" evidence="7">
    <location>
        <begin position="296"/>
        <end position="317"/>
    </location>
</feature>
<dbReference type="STRING" id="1215089.BBI08_09025"/>
<evidence type="ECO:0000313" key="9">
    <source>
        <dbReference type="EMBL" id="ANU13984.1"/>
    </source>
</evidence>
<sequence length="380" mass="44651">MNLSRKYLNEVQYARALALFGVFAVHSSSTGLGGSDPSSIAFALYNFFNIAGKLGTPTFIFLSSFILFYTYYHRDLTVNLFQKFYKKRLLYILVPYIVFSVFYYVLKLNLYDTFVDFPTLISSFLTALATGRAHTHLYFVFVSVQFYLMFPFLLYLFKRFRFIRKYAIILGIIIQWTWVILNSEVFQVTAKNSIALSYFMFYFFGAFLGVYYERVAAWLHDWRKHLPVLTGIFIGYGASIFMYVGMMYMIRTQQGSYSNRLLEFAWSTHAFFAAAVIFITVHFIQKWKVPKFKAFLTEIGAVSFGMYLIHPFFLLFMRRWLPSGEPLIFHSWQLITLAVTFFSSWLIVRLFYDFVPHSWIVFGQGNRVLNKPNKTKEVKA</sequence>
<dbReference type="GO" id="GO:0009246">
    <property type="term" value="P:enterobacterial common antigen biosynthetic process"/>
    <property type="evidence" value="ECO:0007669"/>
    <property type="project" value="TreeGrafter"/>
</dbReference>
<evidence type="ECO:0000256" key="4">
    <source>
        <dbReference type="ARBA" id="ARBA00022692"/>
    </source>
</evidence>
<evidence type="ECO:0000259" key="8">
    <source>
        <dbReference type="Pfam" id="PF01757"/>
    </source>
</evidence>
<keyword evidence="9" id="KW-0012">Acyltransferase</keyword>
<comment type="similarity">
    <text evidence="2">Belongs to the acyltransferase 3 family.</text>
</comment>
<dbReference type="Proteomes" id="UP000092687">
    <property type="component" value="Chromosome"/>
</dbReference>
<keyword evidence="6 7" id="KW-0472">Membrane</keyword>
<feature type="transmembrane region" description="Helical" evidence="7">
    <location>
        <begin position="163"/>
        <end position="181"/>
    </location>
</feature>
<gene>
    <name evidence="9" type="ORF">BBI08_09025</name>
</gene>
<evidence type="ECO:0000313" key="10">
    <source>
        <dbReference type="Proteomes" id="UP000092687"/>
    </source>
</evidence>
<evidence type="ECO:0000256" key="7">
    <source>
        <dbReference type="SAM" id="Phobius"/>
    </source>
</evidence>
<dbReference type="GO" id="GO:0005886">
    <property type="term" value="C:plasma membrane"/>
    <property type="evidence" value="ECO:0007669"/>
    <property type="project" value="UniProtKB-SubCell"/>
</dbReference>
<evidence type="ECO:0000256" key="5">
    <source>
        <dbReference type="ARBA" id="ARBA00022989"/>
    </source>
</evidence>
<dbReference type="PANTHER" id="PTHR40074">
    <property type="entry name" value="O-ACETYLTRANSFERASE WECH"/>
    <property type="match status" value="1"/>
</dbReference>
<proteinExistence type="inferred from homology"/>
<dbReference type="EMBL" id="CP016537">
    <property type="protein sequence ID" value="ANU13984.1"/>
    <property type="molecule type" value="Genomic_DNA"/>
</dbReference>
<feature type="domain" description="Acyltransferase 3" evidence="8">
    <location>
        <begin position="10"/>
        <end position="348"/>
    </location>
</feature>
<keyword evidence="3" id="KW-1003">Cell membrane</keyword>
<organism evidence="9 10">
    <name type="scientific">Planococcus halocryophilus</name>
    <dbReference type="NCBI Taxonomy" id="1215089"/>
    <lineage>
        <taxon>Bacteria</taxon>
        <taxon>Bacillati</taxon>
        <taxon>Bacillota</taxon>
        <taxon>Bacilli</taxon>
        <taxon>Bacillales</taxon>
        <taxon>Caryophanaceae</taxon>
        <taxon>Planococcus</taxon>
    </lineage>
</organism>
<protein>
    <submittedName>
        <fullName evidence="9">Acyltransferase</fullName>
    </submittedName>
</protein>
<evidence type="ECO:0000256" key="2">
    <source>
        <dbReference type="ARBA" id="ARBA00007400"/>
    </source>
</evidence>
<feature type="transmembrane region" description="Helical" evidence="7">
    <location>
        <begin position="89"/>
        <end position="106"/>
    </location>
</feature>
<keyword evidence="4 7" id="KW-0812">Transmembrane</keyword>
<keyword evidence="10" id="KW-1185">Reference proteome</keyword>
<reference evidence="9" key="1">
    <citation type="submission" date="2016-10" db="EMBL/GenBank/DDBJ databases">
        <authorList>
            <person name="de Groot N.N."/>
        </authorList>
    </citation>
    <scope>NUCLEOTIDE SEQUENCE</scope>
    <source>
        <strain evidence="9">DSM 24743</strain>
    </source>
</reference>
<name>A0A1C7DRF3_9BACL</name>
<dbReference type="AlphaFoldDB" id="A0A1C7DRF3"/>
<feature type="transmembrane region" description="Helical" evidence="7">
    <location>
        <begin position="264"/>
        <end position="284"/>
    </location>
</feature>
<evidence type="ECO:0000256" key="1">
    <source>
        <dbReference type="ARBA" id="ARBA00004651"/>
    </source>
</evidence>
<feature type="transmembrane region" description="Helical" evidence="7">
    <location>
        <begin position="225"/>
        <end position="244"/>
    </location>
</feature>
<dbReference type="GO" id="GO:0016413">
    <property type="term" value="F:O-acetyltransferase activity"/>
    <property type="evidence" value="ECO:0007669"/>
    <property type="project" value="TreeGrafter"/>
</dbReference>
<accession>A0A1C7DRF3</accession>
<feature type="transmembrane region" description="Helical" evidence="7">
    <location>
        <begin position="193"/>
        <end position="213"/>
    </location>
</feature>
<feature type="transmembrane region" description="Helical" evidence="7">
    <location>
        <begin position="137"/>
        <end position="156"/>
    </location>
</feature>
<feature type="transmembrane region" description="Helical" evidence="7">
    <location>
        <begin position="43"/>
        <end position="68"/>
    </location>
</feature>
<dbReference type="PANTHER" id="PTHR40074:SF2">
    <property type="entry name" value="O-ACETYLTRANSFERASE WECH"/>
    <property type="match status" value="1"/>
</dbReference>
<evidence type="ECO:0000256" key="6">
    <source>
        <dbReference type="ARBA" id="ARBA00023136"/>
    </source>
</evidence>
<keyword evidence="9" id="KW-0808">Transferase</keyword>
<feature type="transmembrane region" description="Helical" evidence="7">
    <location>
        <begin position="329"/>
        <end position="352"/>
    </location>
</feature>
<dbReference type="Pfam" id="PF01757">
    <property type="entry name" value="Acyl_transf_3"/>
    <property type="match status" value="1"/>
</dbReference>
<dbReference type="InterPro" id="IPR002656">
    <property type="entry name" value="Acyl_transf_3_dom"/>
</dbReference>